<feature type="transmembrane region" description="Helical" evidence="6">
    <location>
        <begin position="96"/>
        <end position="115"/>
    </location>
</feature>
<dbReference type="AlphaFoldDB" id="A0A853BUG3"/>
<dbReference type="EMBL" id="JACCFO010000001">
    <property type="protein sequence ID" value="NYI98620.1"/>
    <property type="molecule type" value="Genomic_DNA"/>
</dbReference>
<feature type="transmembrane region" description="Helical" evidence="6">
    <location>
        <begin position="6"/>
        <end position="26"/>
    </location>
</feature>
<dbReference type="Proteomes" id="UP000575985">
    <property type="component" value="Unassembled WGS sequence"/>
</dbReference>
<organism evidence="8 9">
    <name type="scientific">Streptomonospora nanhaiensis</name>
    <dbReference type="NCBI Taxonomy" id="1323731"/>
    <lineage>
        <taxon>Bacteria</taxon>
        <taxon>Bacillati</taxon>
        <taxon>Actinomycetota</taxon>
        <taxon>Actinomycetes</taxon>
        <taxon>Streptosporangiales</taxon>
        <taxon>Nocardiopsidaceae</taxon>
        <taxon>Streptomonospora</taxon>
    </lineage>
</organism>
<evidence type="ECO:0000313" key="8">
    <source>
        <dbReference type="EMBL" id="NYI98620.1"/>
    </source>
</evidence>
<evidence type="ECO:0000256" key="4">
    <source>
        <dbReference type="ARBA" id="ARBA00022989"/>
    </source>
</evidence>
<gene>
    <name evidence="8" type="ORF">HNR12_004897</name>
</gene>
<comment type="subcellular location">
    <subcellularLocation>
        <location evidence="1">Cell membrane</location>
        <topology evidence="1">Multi-pass membrane protein</topology>
    </subcellularLocation>
</comment>
<dbReference type="PANTHER" id="PTHR35007:SF1">
    <property type="entry name" value="PILUS ASSEMBLY PROTEIN"/>
    <property type="match status" value="1"/>
</dbReference>
<keyword evidence="4 6" id="KW-1133">Transmembrane helix</keyword>
<dbReference type="PANTHER" id="PTHR35007">
    <property type="entry name" value="INTEGRAL MEMBRANE PROTEIN-RELATED"/>
    <property type="match status" value="1"/>
</dbReference>
<dbReference type="GO" id="GO:0005886">
    <property type="term" value="C:plasma membrane"/>
    <property type="evidence" value="ECO:0007669"/>
    <property type="project" value="UniProtKB-SubCell"/>
</dbReference>
<feature type="transmembrane region" description="Helical" evidence="6">
    <location>
        <begin position="121"/>
        <end position="139"/>
    </location>
</feature>
<keyword evidence="5 6" id="KW-0472">Membrane</keyword>
<protein>
    <submittedName>
        <fullName evidence="8">Flp pilus assembly protein TadB</fullName>
    </submittedName>
</protein>
<feature type="transmembrane region" description="Helical" evidence="6">
    <location>
        <begin position="272"/>
        <end position="292"/>
    </location>
</feature>
<keyword evidence="2" id="KW-1003">Cell membrane</keyword>
<sequence length="299" mass="30798">MSGPILLLSALAGLAVGAGLWLLLAVRYSRPSLSERLAEPAAPIHRPVRADAGGPLSRLGAVGAPLMAALGLPGARARRDLAVCERDAAGYLAEKATGLVLGLAAPPLLAAPLALVGLDLASLWGVAAWAVLAGVLWFAPDMALRDEAAKRREQMRHALAGFADLVVVSLAGGAGVNGALSDATAVGGGWAIGRIRDALRAAALRRLPAWSALRELGEQFDTPEFNELAASLQLAGADGARVRGSLAAKAKTLRTQFLSELDAEAQSATERMSLPVVLLFAGFLGMLGYPAMTHILTSL</sequence>
<evidence type="ECO:0000256" key="6">
    <source>
        <dbReference type="SAM" id="Phobius"/>
    </source>
</evidence>
<feature type="domain" description="Type II secretion system protein GspF" evidence="7">
    <location>
        <begin position="162"/>
        <end position="286"/>
    </location>
</feature>
<dbReference type="RefSeq" id="WP_218902037.1">
    <property type="nucleotide sequence ID" value="NZ_JACCFO010000001.1"/>
</dbReference>
<keyword evidence="9" id="KW-1185">Reference proteome</keyword>
<evidence type="ECO:0000256" key="5">
    <source>
        <dbReference type="ARBA" id="ARBA00023136"/>
    </source>
</evidence>
<proteinExistence type="predicted"/>
<dbReference type="InterPro" id="IPR018076">
    <property type="entry name" value="T2SS_GspF_dom"/>
</dbReference>
<evidence type="ECO:0000256" key="3">
    <source>
        <dbReference type="ARBA" id="ARBA00022692"/>
    </source>
</evidence>
<accession>A0A853BUG3</accession>
<evidence type="ECO:0000259" key="7">
    <source>
        <dbReference type="Pfam" id="PF00482"/>
    </source>
</evidence>
<keyword evidence="3 6" id="KW-0812">Transmembrane</keyword>
<evidence type="ECO:0000256" key="1">
    <source>
        <dbReference type="ARBA" id="ARBA00004651"/>
    </source>
</evidence>
<name>A0A853BUG3_9ACTN</name>
<reference evidence="8 9" key="1">
    <citation type="submission" date="2020-07" db="EMBL/GenBank/DDBJ databases">
        <title>Sequencing the genomes of 1000 actinobacteria strains.</title>
        <authorList>
            <person name="Klenk H.-P."/>
        </authorList>
    </citation>
    <scope>NUCLEOTIDE SEQUENCE [LARGE SCALE GENOMIC DNA]</scope>
    <source>
        <strain evidence="8 9">DSM 45927</strain>
    </source>
</reference>
<dbReference type="Pfam" id="PF00482">
    <property type="entry name" value="T2SSF"/>
    <property type="match status" value="1"/>
</dbReference>
<comment type="caution">
    <text evidence="8">The sequence shown here is derived from an EMBL/GenBank/DDBJ whole genome shotgun (WGS) entry which is preliminary data.</text>
</comment>
<evidence type="ECO:0000256" key="2">
    <source>
        <dbReference type="ARBA" id="ARBA00022475"/>
    </source>
</evidence>
<evidence type="ECO:0000313" key="9">
    <source>
        <dbReference type="Proteomes" id="UP000575985"/>
    </source>
</evidence>